<gene>
    <name evidence="2" type="ORF">N0D28_09275</name>
</gene>
<protein>
    <submittedName>
        <fullName evidence="2">Uncharacterized protein</fullName>
    </submittedName>
</protein>
<keyword evidence="1" id="KW-0812">Transmembrane</keyword>
<evidence type="ECO:0000313" key="3">
    <source>
        <dbReference type="Proteomes" id="UP001060261"/>
    </source>
</evidence>
<feature type="transmembrane region" description="Helical" evidence="1">
    <location>
        <begin position="36"/>
        <end position="59"/>
    </location>
</feature>
<dbReference type="RefSeq" id="WP_260559250.1">
    <property type="nucleotide sequence ID" value="NZ_BAABEC010000184.1"/>
</dbReference>
<keyword evidence="1" id="KW-1133">Transmembrane helix</keyword>
<accession>A0ABY5YD20</accession>
<evidence type="ECO:0000256" key="1">
    <source>
        <dbReference type="SAM" id="Phobius"/>
    </source>
</evidence>
<dbReference type="EMBL" id="CP104213">
    <property type="protein sequence ID" value="UWX62957.1"/>
    <property type="molecule type" value="Genomic_DNA"/>
</dbReference>
<keyword evidence="1" id="KW-0472">Membrane</keyword>
<name>A0ABY5YD20_9DEIO</name>
<feature type="transmembrane region" description="Helical" evidence="1">
    <location>
        <begin position="65"/>
        <end position="85"/>
    </location>
</feature>
<proteinExistence type="predicted"/>
<dbReference type="Proteomes" id="UP001060261">
    <property type="component" value="Chromosome"/>
</dbReference>
<sequence>MAAHVPEEDHAWLSERRSPSLIGQAAFAVGRAGDTLGLVVVGSLSVLLIGVLLICLLIAALNGSLVATLLMLAGIAGVVFTFVSFRQRTRQAAVRREAPAALAVSDVSAELASLEAGRIQKLAHLTLKAGASLSPPLRHKLNAAATSTRDALRSTAAGGVLTREAHDARQAADDDLPSALSAYQNLRVTGSDLAYGEVLLAEQLSLIERRMRSISDAQAEQHTRKLEAGRRYLSVKYGEGGDLKPGDDQAGK</sequence>
<reference evidence="2" key="1">
    <citation type="submission" date="2022-09" db="EMBL/GenBank/DDBJ databases">
        <title>genome sequence of Deinococcus rubellus.</title>
        <authorList>
            <person name="Srinivasan S."/>
        </authorList>
    </citation>
    <scope>NUCLEOTIDE SEQUENCE</scope>
    <source>
        <strain evidence="2">Ant6</strain>
    </source>
</reference>
<organism evidence="2 3">
    <name type="scientific">Deinococcus rubellus</name>
    <dbReference type="NCBI Taxonomy" id="1889240"/>
    <lineage>
        <taxon>Bacteria</taxon>
        <taxon>Thermotogati</taxon>
        <taxon>Deinococcota</taxon>
        <taxon>Deinococci</taxon>
        <taxon>Deinococcales</taxon>
        <taxon>Deinococcaceae</taxon>
        <taxon>Deinococcus</taxon>
    </lineage>
</organism>
<evidence type="ECO:0000313" key="2">
    <source>
        <dbReference type="EMBL" id="UWX62957.1"/>
    </source>
</evidence>
<keyword evidence="3" id="KW-1185">Reference proteome</keyword>